<evidence type="ECO:0000259" key="1">
    <source>
        <dbReference type="PROSITE" id="PS50112"/>
    </source>
</evidence>
<dbReference type="Pfam" id="PF00990">
    <property type="entry name" value="GGDEF"/>
    <property type="match status" value="1"/>
</dbReference>
<dbReference type="InterPro" id="IPR000700">
    <property type="entry name" value="PAS-assoc_C"/>
</dbReference>
<dbReference type="SMART" id="SM00267">
    <property type="entry name" value="GGDEF"/>
    <property type="match status" value="1"/>
</dbReference>
<dbReference type="SUPFAM" id="SSF55785">
    <property type="entry name" value="PYP-like sensor domain (PAS domain)"/>
    <property type="match status" value="1"/>
</dbReference>
<feature type="domain" description="PAS" evidence="1">
    <location>
        <begin position="129"/>
        <end position="200"/>
    </location>
</feature>
<dbReference type="InterPro" id="IPR013656">
    <property type="entry name" value="PAS_4"/>
</dbReference>
<dbReference type="PANTHER" id="PTHR44757:SF2">
    <property type="entry name" value="BIOFILM ARCHITECTURE MAINTENANCE PROTEIN MBAA"/>
    <property type="match status" value="1"/>
</dbReference>
<dbReference type="PROSITE" id="PS50113">
    <property type="entry name" value="PAC"/>
    <property type="match status" value="1"/>
</dbReference>
<evidence type="ECO:0000259" key="2">
    <source>
        <dbReference type="PROSITE" id="PS50113"/>
    </source>
</evidence>
<evidence type="ECO:0000259" key="3">
    <source>
        <dbReference type="PROSITE" id="PS50887"/>
    </source>
</evidence>
<comment type="caution">
    <text evidence="4">The sequence shown here is derived from an EMBL/GenBank/DDBJ whole genome shotgun (WGS) entry which is preliminary data.</text>
</comment>
<protein>
    <submittedName>
        <fullName evidence="4">Sensor domain-containing diguanylate cyclase</fullName>
    </submittedName>
</protein>
<dbReference type="InterPro" id="IPR043128">
    <property type="entry name" value="Rev_trsase/Diguanyl_cyclase"/>
</dbReference>
<dbReference type="Proteomes" id="UP000733379">
    <property type="component" value="Unassembled WGS sequence"/>
</dbReference>
<organism evidence="4 5">
    <name type="scientific">Nocardia albiluteola</name>
    <dbReference type="NCBI Taxonomy" id="2842303"/>
    <lineage>
        <taxon>Bacteria</taxon>
        <taxon>Bacillati</taxon>
        <taxon>Actinomycetota</taxon>
        <taxon>Actinomycetes</taxon>
        <taxon>Mycobacteriales</taxon>
        <taxon>Nocardiaceae</taxon>
        <taxon>Nocardia</taxon>
    </lineage>
</organism>
<dbReference type="InterPro" id="IPR052155">
    <property type="entry name" value="Biofilm_reg_signaling"/>
</dbReference>
<dbReference type="NCBIfam" id="TIGR00229">
    <property type="entry name" value="sensory_box"/>
    <property type="match status" value="1"/>
</dbReference>
<dbReference type="InterPro" id="IPR000160">
    <property type="entry name" value="GGDEF_dom"/>
</dbReference>
<dbReference type="PROSITE" id="PS50887">
    <property type="entry name" value="GGDEF"/>
    <property type="match status" value="1"/>
</dbReference>
<sequence>MDGSERDALAAAWRQALTRIDEGPEASAQAGDLLAELVEDLLAGLVAEEFDADKGFGVGAAVAGAGWTDPEVPTLCARVLQPMVDHCDRPDAGARFAVLCAALGQGHQTRRAQARPDRARDPEPGLLEVNARFRVVFDNAAVAIAIGDTDGVLVEANRGLAEMIGVPVEQLRGISVYDFAHPDDQEEIRALVYENLVPAGQGTVKLERRLLRADQSVGWVAFSITYVQGMDGQDDYLLAVGEDVTEQHRLREELAWQARHDPLTGLPNRRYLVERIGEVTAAAGAEDYVGLCFVDLDRFKPINDTYGHGTGDRVLCQVAARFRDSITEPDCLIARIGGDEFVVLIPPPAGSYLVDQVADRILASLTEPITANGHRLRISATIGALVTPIAGSDAEELLDAADTVLYTAKADRKGHSVLRRSHASAR</sequence>
<dbReference type="SMART" id="SM00091">
    <property type="entry name" value="PAS"/>
    <property type="match status" value="1"/>
</dbReference>
<evidence type="ECO:0000313" key="4">
    <source>
        <dbReference type="EMBL" id="MBU3064251.1"/>
    </source>
</evidence>
<evidence type="ECO:0000313" key="5">
    <source>
        <dbReference type="Proteomes" id="UP000733379"/>
    </source>
</evidence>
<dbReference type="RefSeq" id="WP_215919667.1">
    <property type="nucleotide sequence ID" value="NZ_JAHKNI010000007.1"/>
</dbReference>
<dbReference type="InterPro" id="IPR000014">
    <property type="entry name" value="PAS"/>
</dbReference>
<dbReference type="PANTHER" id="PTHR44757">
    <property type="entry name" value="DIGUANYLATE CYCLASE DGCP"/>
    <property type="match status" value="1"/>
</dbReference>
<dbReference type="InterPro" id="IPR001610">
    <property type="entry name" value="PAC"/>
</dbReference>
<keyword evidence="5" id="KW-1185">Reference proteome</keyword>
<gene>
    <name evidence="4" type="ORF">KO481_22295</name>
</gene>
<accession>A0ABS6B1R9</accession>
<dbReference type="SUPFAM" id="SSF55073">
    <property type="entry name" value="Nucleotide cyclase"/>
    <property type="match status" value="1"/>
</dbReference>
<dbReference type="PROSITE" id="PS50112">
    <property type="entry name" value="PAS"/>
    <property type="match status" value="1"/>
</dbReference>
<dbReference type="InterPro" id="IPR035965">
    <property type="entry name" value="PAS-like_dom_sf"/>
</dbReference>
<dbReference type="EMBL" id="JAHKNI010000007">
    <property type="protein sequence ID" value="MBU3064251.1"/>
    <property type="molecule type" value="Genomic_DNA"/>
</dbReference>
<dbReference type="CDD" id="cd01949">
    <property type="entry name" value="GGDEF"/>
    <property type="match status" value="1"/>
</dbReference>
<dbReference type="InterPro" id="IPR029787">
    <property type="entry name" value="Nucleotide_cyclase"/>
</dbReference>
<dbReference type="SMART" id="SM00086">
    <property type="entry name" value="PAC"/>
    <property type="match status" value="1"/>
</dbReference>
<feature type="domain" description="GGDEF" evidence="3">
    <location>
        <begin position="287"/>
        <end position="423"/>
    </location>
</feature>
<dbReference type="Pfam" id="PF08448">
    <property type="entry name" value="PAS_4"/>
    <property type="match status" value="1"/>
</dbReference>
<dbReference type="CDD" id="cd00130">
    <property type="entry name" value="PAS"/>
    <property type="match status" value="1"/>
</dbReference>
<dbReference type="Gene3D" id="3.30.70.270">
    <property type="match status" value="1"/>
</dbReference>
<reference evidence="4 5" key="1">
    <citation type="submission" date="2021-06" db="EMBL/GenBank/DDBJ databases">
        <title>Actinomycetes sequencing.</title>
        <authorList>
            <person name="Shan Q."/>
        </authorList>
    </citation>
    <scope>NUCLEOTIDE SEQUENCE [LARGE SCALE GENOMIC DNA]</scope>
    <source>
        <strain evidence="4 5">NEAU-G5</strain>
    </source>
</reference>
<feature type="domain" description="PAC" evidence="2">
    <location>
        <begin position="204"/>
        <end position="256"/>
    </location>
</feature>
<name>A0ABS6B1R9_9NOCA</name>
<dbReference type="Gene3D" id="3.30.450.20">
    <property type="entry name" value="PAS domain"/>
    <property type="match status" value="1"/>
</dbReference>
<proteinExistence type="predicted"/>
<dbReference type="NCBIfam" id="TIGR00254">
    <property type="entry name" value="GGDEF"/>
    <property type="match status" value="1"/>
</dbReference>